<dbReference type="PANTHER" id="PTHR40765">
    <property type="entry name" value="ESX-2 SECRETION SYSTEM ATPASE ECCB2"/>
    <property type="match status" value="1"/>
</dbReference>
<evidence type="ECO:0000313" key="1">
    <source>
        <dbReference type="EMBL" id="OAP85873.1"/>
    </source>
</evidence>
<evidence type="ECO:0000313" key="2">
    <source>
        <dbReference type="Proteomes" id="UP000078368"/>
    </source>
</evidence>
<reference evidence="1 2" key="1">
    <citation type="submission" date="2016-04" db="EMBL/GenBank/DDBJ databases">
        <title>Peptidophaga gingivicola gen. nov., sp. nov., isolated from human subgingival plaque.</title>
        <authorList>
            <person name="Beall C.J."/>
            <person name="Mokrzan E.M."/>
            <person name="Griffen A.L."/>
            <person name="Leys E.J."/>
        </authorList>
    </citation>
    <scope>NUCLEOTIDE SEQUENCE [LARGE SCALE GENOMIC DNA]</scope>
    <source>
        <strain evidence="1 2">BA112</strain>
    </source>
</reference>
<evidence type="ECO:0008006" key="3">
    <source>
        <dbReference type="Google" id="ProtNLM"/>
    </source>
</evidence>
<dbReference type="PANTHER" id="PTHR40765:SF2">
    <property type="entry name" value="ESX-2 SECRETION SYSTEM ATPASE ECCB2"/>
    <property type="match status" value="1"/>
</dbReference>
<name>A0A179B3S0_9ACTO</name>
<dbReference type="Proteomes" id="UP000078368">
    <property type="component" value="Unassembled WGS sequence"/>
</dbReference>
<dbReference type="EMBL" id="LVZK01000001">
    <property type="protein sequence ID" value="OAP85873.1"/>
    <property type="molecule type" value="Genomic_DNA"/>
</dbReference>
<proteinExistence type="predicted"/>
<dbReference type="InterPro" id="IPR044857">
    <property type="entry name" value="T7SS_EccB_R1"/>
</dbReference>
<dbReference type="InterPro" id="IPR007795">
    <property type="entry name" value="T7SS_EccB"/>
</dbReference>
<protein>
    <recommendedName>
        <fullName evidence="3">Type VII secretion protein EccB</fullName>
    </recommendedName>
</protein>
<dbReference type="GO" id="GO:0005576">
    <property type="term" value="C:extracellular region"/>
    <property type="evidence" value="ECO:0007669"/>
    <property type="project" value="TreeGrafter"/>
</dbReference>
<dbReference type="OrthoDB" id="3847604at2"/>
<dbReference type="Pfam" id="PF05108">
    <property type="entry name" value="T7SS_ESX1_EccB"/>
    <property type="match status" value="1"/>
</dbReference>
<organism evidence="1 2">
    <name type="scientific">Peptidiphaga gingivicola</name>
    <dbReference type="NCBI Taxonomy" id="2741497"/>
    <lineage>
        <taxon>Bacteria</taxon>
        <taxon>Bacillati</taxon>
        <taxon>Actinomycetota</taxon>
        <taxon>Actinomycetes</taxon>
        <taxon>Actinomycetales</taxon>
        <taxon>Actinomycetaceae</taxon>
        <taxon>Peptidiphaga</taxon>
    </lineage>
</organism>
<comment type="caution">
    <text evidence="1">The sequence shown here is derived from an EMBL/GenBank/DDBJ whole genome shotgun (WGS) entry which is preliminary data.</text>
</comment>
<dbReference type="STRING" id="1823756.A4H34_01380"/>
<dbReference type="RefSeq" id="WP_009198258.1">
    <property type="nucleotide sequence ID" value="NZ_LVZK01000001.1"/>
</dbReference>
<gene>
    <name evidence="1" type="ORF">A4H34_01380</name>
</gene>
<sequence>MASTKDILDGQRFNRQRLVTAFTSGMPGGRELTPIHPWKGIIASLVITALVVGGAWISKLFAPSLPDGWKNGNLVINSSNGSRYVSIEGKLYPVLNAFSAHLLFPNLKTITANDDALATAPLGPVVGIPGAPDKVPAADKVRNADITACISSNDFLWKGVNMKEKVTSANGAALFVESNHVKYLIAGEYRYPFREGEGENPKAERILESFDIDDAKPIQVKAAWLNLFKEGEPLTPLQIDEGRGNVRVEGIDREYPVGTILREADEEKGTKYYLVRKDGKLQRMSTTAFHMYTLSSSGRDATPSKISSYDRGRATFNDEKLMPTWPEDIPSLVNNSTSRPCAHVATGQSTRLMVSNSIPRLTSDRVEVASQTGAIVTQPGNKVKRYHLIDEDGLAYEMDNFEKTGESLGYKNVTPLEAPPEWMDLFSSGKEKTPTLSVEAAWSTVPADARKAANK</sequence>
<accession>A0A179B3S0</accession>
<keyword evidence="2" id="KW-1185">Reference proteome</keyword>
<dbReference type="AlphaFoldDB" id="A0A179B3S0"/>
<dbReference type="Gene3D" id="3.30.2390.20">
    <property type="entry name" value="Type VII secretion system EccB, repeat 1 domain"/>
    <property type="match status" value="1"/>
</dbReference>